<organism evidence="7 8">
    <name type="scientific">Flaviaesturariibacter flavus</name>
    <dbReference type="NCBI Taxonomy" id="2502780"/>
    <lineage>
        <taxon>Bacteria</taxon>
        <taxon>Pseudomonadati</taxon>
        <taxon>Bacteroidota</taxon>
        <taxon>Chitinophagia</taxon>
        <taxon>Chitinophagales</taxon>
        <taxon>Chitinophagaceae</taxon>
        <taxon>Flaviaestuariibacter</taxon>
    </lineage>
</organism>
<evidence type="ECO:0000256" key="5">
    <source>
        <dbReference type="SAM" id="Phobius"/>
    </source>
</evidence>
<dbReference type="GO" id="GO:0046872">
    <property type="term" value="F:metal ion binding"/>
    <property type="evidence" value="ECO:0007669"/>
    <property type="project" value="UniProtKB-KW"/>
</dbReference>
<dbReference type="InterPro" id="IPR051459">
    <property type="entry name" value="Cytochrome_c-type_DH"/>
</dbReference>
<evidence type="ECO:0000256" key="1">
    <source>
        <dbReference type="ARBA" id="ARBA00022617"/>
    </source>
</evidence>
<keyword evidence="3 4" id="KW-0408">Iron</keyword>
<sequence length="319" mass="35544">MKKVFRYLGITVLVIIVLVGILAAVIAVRGIPSYKAEKIELAVSATPERIAQGQKLATMLCRNCHFDQNTGRFTGHRMDDIPQFGTIYARNITRDKQHGIGNWTDGQIAYLLRTGLKPDGTYLPPYMPKLPHLADEDLYSIIAFLRSEHPWVKADPTVVPPSSPSFLTKMITGLGLMKPFPYPKQPIALPDTNNKVAWGKYIALGQLDCFACHSRDFAKNDYFNPEKSPGFFGGGNEMANSSGKKIVSLNITMDEETGIGRWSEDDFIKAVKTGQLPHGESALREPMTPYAMLTDSEVRAIWAYLQTVPKLQNKVERAQ</sequence>
<dbReference type="PROSITE" id="PS51007">
    <property type="entry name" value="CYTC"/>
    <property type="match status" value="2"/>
</dbReference>
<keyword evidence="2 4" id="KW-0479">Metal-binding</keyword>
<dbReference type="PANTHER" id="PTHR35008">
    <property type="entry name" value="BLL4482 PROTEIN-RELATED"/>
    <property type="match status" value="1"/>
</dbReference>
<proteinExistence type="predicted"/>
<dbReference type="GO" id="GO:0009055">
    <property type="term" value="F:electron transfer activity"/>
    <property type="evidence" value="ECO:0007669"/>
    <property type="project" value="InterPro"/>
</dbReference>
<reference evidence="7 8" key="1">
    <citation type="submission" date="2019-03" db="EMBL/GenBank/DDBJ databases">
        <authorList>
            <person name="Kim M.K.M."/>
        </authorList>
    </citation>
    <scope>NUCLEOTIDE SEQUENCE [LARGE SCALE GENOMIC DNA]</scope>
    <source>
        <strain evidence="7 8">17J68-12</strain>
    </source>
</reference>
<feature type="domain" description="Cytochrome c" evidence="6">
    <location>
        <begin position="194"/>
        <end position="309"/>
    </location>
</feature>
<dbReference type="Gene3D" id="1.10.760.10">
    <property type="entry name" value="Cytochrome c-like domain"/>
    <property type="match status" value="2"/>
</dbReference>
<evidence type="ECO:0000259" key="6">
    <source>
        <dbReference type="PROSITE" id="PS51007"/>
    </source>
</evidence>
<evidence type="ECO:0000256" key="2">
    <source>
        <dbReference type="ARBA" id="ARBA00022723"/>
    </source>
</evidence>
<dbReference type="EMBL" id="SJZI01000052">
    <property type="protein sequence ID" value="TCJ12069.1"/>
    <property type="molecule type" value="Genomic_DNA"/>
</dbReference>
<keyword evidence="1 4" id="KW-0349">Heme</keyword>
<dbReference type="RefSeq" id="WP_131450545.1">
    <property type="nucleotide sequence ID" value="NZ_SJZI01000052.1"/>
</dbReference>
<dbReference type="SUPFAM" id="SSF46626">
    <property type="entry name" value="Cytochrome c"/>
    <property type="match status" value="2"/>
</dbReference>
<feature type="transmembrane region" description="Helical" evidence="5">
    <location>
        <begin position="7"/>
        <end position="28"/>
    </location>
</feature>
<evidence type="ECO:0000256" key="4">
    <source>
        <dbReference type="PROSITE-ProRule" id="PRU00433"/>
    </source>
</evidence>
<dbReference type="GO" id="GO:0020037">
    <property type="term" value="F:heme binding"/>
    <property type="evidence" value="ECO:0007669"/>
    <property type="project" value="InterPro"/>
</dbReference>
<keyword evidence="5" id="KW-0812">Transmembrane</keyword>
<feature type="domain" description="Cytochrome c" evidence="6">
    <location>
        <begin position="48"/>
        <end position="149"/>
    </location>
</feature>
<keyword evidence="5" id="KW-1133">Transmembrane helix</keyword>
<gene>
    <name evidence="7" type="ORF">EPD60_16055</name>
</gene>
<dbReference type="OrthoDB" id="9809720at2"/>
<protein>
    <submittedName>
        <fullName evidence="7">Cytochrome c</fullName>
    </submittedName>
</protein>
<evidence type="ECO:0000256" key="3">
    <source>
        <dbReference type="ARBA" id="ARBA00023004"/>
    </source>
</evidence>
<dbReference type="PANTHER" id="PTHR35008:SF4">
    <property type="entry name" value="BLL4482 PROTEIN"/>
    <property type="match status" value="1"/>
</dbReference>
<name>A0A4R1B894_9BACT</name>
<dbReference type="InterPro" id="IPR009056">
    <property type="entry name" value="Cyt_c-like_dom"/>
</dbReference>
<keyword evidence="5" id="KW-0472">Membrane</keyword>
<evidence type="ECO:0000313" key="7">
    <source>
        <dbReference type="EMBL" id="TCJ12069.1"/>
    </source>
</evidence>
<comment type="caution">
    <text evidence="7">The sequence shown here is derived from an EMBL/GenBank/DDBJ whole genome shotgun (WGS) entry which is preliminary data.</text>
</comment>
<evidence type="ECO:0000313" key="8">
    <source>
        <dbReference type="Proteomes" id="UP000295334"/>
    </source>
</evidence>
<dbReference type="Proteomes" id="UP000295334">
    <property type="component" value="Unassembled WGS sequence"/>
</dbReference>
<keyword evidence="8" id="KW-1185">Reference proteome</keyword>
<accession>A0A4R1B894</accession>
<dbReference type="AlphaFoldDB" id="A0A4R1B894"/>
<dbReference type="InterPro" id="IPR036909">
    <property type="entry name" value="Cyt_c-like_dom_sf"/>
</dbReference>